<dbReference type="InParanoid" id="B8MT42"/>
<dbReference type="GeneID" id="8098004"/>
<sequence>MSCSSHTIPFKKWRLQVLTNSDNNNENQDSSSFEKITNKSLVAKRPSDSLPKSPLFQLAQTHQTGNRLRKPQGTKADDARLENNPWAVALASPLRQCTATAMRLPKAFLTDMSLVRRIDESTTGKERKASLWWMPTELLKDKLSAPSTSSGRKPPVMRLLTRALLVEFLPNAIRRGGYRKVQAFQLVPSDWKLNLKKSEYVEISKVDWPEGLSDLILKYLDQKIVKSLKEAYRYEQIKREKADQWRVLQISSDLSVSSLIESLRHVEMKDMGTGAVVILGDSGSETIKGDPFASKFPDYLTLPQTQSMVPVFDLSSLLSVSGRQALRESIPRFNEKALFFRADGPKSVDAMLALWELKGYVMHDTDYVPDLRDHNDADEE</sequence>
<dbReference type="eggNOG" id="ENOG502S8NC">
    <property type="taxonomic scope" value="Eukaryota"/>
</dbReference>
<accession>B8MT42</accession>
<dbReference type="HOGENOM" id="CLU_039950_1_0_1"/>
<dbReference type="OMA" id="PFRWKHP"/>
<dbReference type="AlphaFoldDB" id="B8MT42"/>
<keyword evidence="3" id="KW-1185">Reference proteome</keyword>
<dbReference type="VEuPathDB" id="FungiDB:TSTA_003080"/>
<dbReference type="PhylomeDB" id="B8MT42"/>
<protein>
    <submittedName>
        <fullName evidence="2">Uncharacterized protein</fullName>
    </submittedName>
</protein>
<dbReference type="RefSeq" id="XP_002487899.1">
    <property type="nucleotide sequence ID" value="XM_002487854.1"/>
</dbReference>
<proteinExistence type="predicted"/>
<dbReference type="STRING" id="441959.B8MT42"/>
<name>B8MT42_TALSN</name>
<organism evidence="2 3">
    <name type="scientific">Talaromyces stipitatus (strain ATCC 10500 / CBS 375.48 / QM 6759 / NRRL 1006)</name>
    <name type="common">Penicillium stipitatum</name>
    <dbReference type="NCBI Taxonomy" id="441959"/>
    <lineage>
        <taxon>Eukaryota</taxon>
        <taxon>Fungi</taxon>
        <taxon>Dikarya</taxon>
        <taxon>Ascomycota</taxon>
        <taxon>Pezizomycotina</taxon>
        <taxon>Eurotiomycetes</taxon>
        <taxon>Eurotiomycetidae</taxon>
        <taxon>Eurotiales</taxon>
        <taxon>Trichocomaceae</taxon>
        <taxon>Talaromyces</taxon>
        <taxon>Talaromyces sect. Talaromyces</taxon>
    </lineage>
</organism>
<dbReference type="EMBL" id="EQ962660">
    <property type="protein sequence ID" value="EED12245.1"/>
    <property type="molecule type" value="Genomic_DNA"/>
</dbReference>
<dbReference type="Proteomes" id="UP000001745">
    <property type="component" value="Unassembled WGS sequence"/>
</dbReference>
<feature type="region of interest" description="Disordered" evidence="1">
    <location>
        <begin position="59"/>
        <end position="80"/>
    </location>
</feature>
<evidence type="ECO:0000313" key="3">
    <source>
        <dbReference type="Proteomes" id="UP000001745"/>
    </source>
</evidence>
<evidence type="ECO:0000313" key="2">
    <source>
        <dbReference type="EMBL" id="EED12245.1"/>
    </source>
</evidence>
<dbReference type="OrthoDB" id="3363286at2759"/>
<evidence type="ECO:0000256" key="1">
    <source>
        <dbReference type="SAM" id="MobiDB-lite"/>
    </source>
</evidence>
<gene>
    <name evidence="2" type="ORF">TSTA_003080</name>
</gene>
<reference evidence="3" key="1">
    <citation type="journal article" date="2015" name="Genome Announc.">
        <title>Genome sequence of the AIDS-associated pathogen Penicillium marneffei (ATCC18224) and its near taxonomic relative Talaromyces stipitatus (ATCC10500).</title>
        <authorList>
            <person name="Nierman W.C."/>
            <person name="Fedorova-Abrams N.D."/>
            <person name="Andrianopoulos A."/>
        </authorList>
    </citation>
    <scope>NUCLEOTIDE SEQUENCE [LARGE SCALE GENOMIC DNA]</scope>
    <source>
        <strain evidence="3">ATCC 10500 / CBS 375.48 / QM 6759 / NRRL 1006</strain>
    </source>
</reference>